<evidence type="ECO:0000313" key="5">
    <source>
        <dbReference type="Proteomes" id="UP000659061"/>
    </source>
</evidence>
<evidence type="ECO:0000313" key="3">
    <source>
        <dbReference type="EMBL" id="NYI38120.1"/>
    </source>
</evidence>
<comment type="caution">
    <text evidence="1">The sequence shown here is derived from an EMBL/GenBank/DDBJ whole genome shotgun (WGS) entry which is preliminary data.</text>
</comment>
<name>A0A8I0KM30_9ACTN</name>
<evidence type="ECO:0000313" key="2">
    <source>
        <dbReference type="EMBL" id="MBD1271140.1"/>
    </source>
</evidence>
<sequence length="89" mass="9576">MLVFTQRHDSRPALQQALDAASGLKPGSWASVEALSMLAVEARAHGRPEADDLYATARKAAQGLKHGSVESVRALTWLARAERDPGRTP</sequence>
<proteinExistence type="predicted"/>
<organism evidence="1 5">
    <name type="scientific">Aeromicrobium tamlense</name>
    <dbReference type="NCBI Taxonomy" id="375541"/>
    <lineage>
        <taxon>Bacteria</taxon>
        <taxon>Bacillati</taxon>
        <taxon>Actinomycetota</taxon>
        <taxon>Actinomycetes</taxon>
        <taxon>Propionibacteriales</taxon>
        <taxon>Nocardioidaceae</taxon>
        <taxon>Aeromicrobium</taxon>
    </lineage>
</organism>
<dbReference type="EMBL" id="JACWMT010000002">
    <property type="protein sequence ID" value="MBD1270728.1"/>
    <property type="molecule type" value="Genomic_DNA"/>
</dbReference>
<gene>
    <name evidence="3" type="ORF">BJ975_001495</name>
    <name evidence="1" type="ORF">IDH50_10840</name>
    <name evidence="2" type="ORF">IDH50_12920</name>
</gene>
<reference evidence="1" key="2">
    <citation type="submission" date="2020-09" db="EMBL/GenBank/DDBJ databases">
        <title>Novel species in genus Aeromicrobium.</title>
        <authorList>
            <person name="Zhang G."/>
        </authorList>
    </citation>
    <scope>NUCLEOTIDE SEQUENCE</scope>
    <source>
        <strain evidence="1">SSW1-57</strain>
    </source>
</reference>
<evidence type="ECO:0000313" key="1">
    <source>
        <dbReference type="EMBL" id="MBD1270728.1"/>
    </source>
</evidence>
<accession>A0A8I0KM30</accession>
<protein>
    <submittedName>
        <fullName evidence="1">Uncharacterized protein</fullName>
    </submittedName>
</protein>
<reference evidence="3 4" key="1">
    <citation type="submission" date="2020-07" db="EMBL/GenBank/DDBJ databases">
        <title>Sequencing the genomes of 1000 actinobacteria strains.</title>
        <authorList>
            <person name="Klenk H.-P."/>
        </authorList>
    </citation>
    <scope>NUCLEOTIDE SEQUENCE [LARGE SCALE GENOMIC DNA]</scope>
    <source>
        <strain evidence="3 4">DSM 19087</strain>
    </source>
</reference>
<dbReference type="RefSeq" id="WP_179424559.1">
    <property type="nucleotide sequence ID" value="NZ_BAAAMP010000001.1"/>
</dbReference>
<dbReference type="Proteomes" id="UP000659061">
    <property type="component" value="Unassembled WGS sequence"/>
</dbReference>
<evidence type="ECO:0000313" key="4">
    <source>
        <dbReference type="Proteomes" id="UP000587211"/>
    </source>
</evidence>
<dbReference type="EMBL" id="JACBZN010000001">
    <property type="protein sequence ID" value="NYI38120.1"/>
    <property type="molecule type" value="Genomic_DNA"/>
</dbReference>
<dbReference type="Proteomes" id="UP000587211">
    <property type="component" value="Unassembled WGS sequence"/>
</dbReference>
<dbReference type="EMBL" id="JACWMT010000003">
    <property type="protein sequence ID" value="MBD1271140.1"/>
    <property type="molecule type" value="Genomic_DNA"/>
</dbReference>
<dbReference type="AlphaFoldDB" id="A0A8I0KM30"/>
<keyword evidence="4" id="KW-1185">Reference proteome</keyword>